<feature type="repeat" description="PPR" evidence="2">
    <location>
        <begin position="158"/>
        <end position="188"/>
    </location>
</feature>
<evidence type="ECO:0000313" key="3">
    <source>
        <dbReference type="EMBL" id="RVW76412.1"/>
    </source>
</evidence>
<feature type="repeat" description="PPR" evidence="2">
    <location>
        <begin position="61"/>
        <end position="95"/>
    </location>
</feature>
<dbReference type="Pfam" id="PF13041">
    <property type="entry name" value="PPR_2"/>
    <property type="match status" value="1"/>
</dbReference>
<dbReference type="Pfam" id="PF20431">
    <property type="entry name" value="E_motif"/>
    <property type="match status" value="1"/>
</dbReference>
<feature type="repeat" description="PPR" evidence="2">
    <location>
        <begin position="189"/>
        <end position="223"/>
    </location>
</feature>
<dbReference type="FunFam" id="1.25.40.10:FF:001212">
    <property type="entry name" value="Pentatricopeptide repeat-containing protein mitochondrial"/>
    <property type="match status" value="1"/>
</dbReference>
<dbReference type="FunFam" id="1.25.40.10:FF:000158">
    <property type="entry name" value="pentatricopeptide repeat-containing protein At2g33680"/>
    <property type="match status" value="1"/>
</dbReference>
<feature type="repeat" description="PPR" evidence="2">
    <location>
        <begin position="335"/>
        <end position="369"/>
    </location>
</feature>
<evidence type="ECO:0000256" key="2">
    <source>
        <dbReference type="PROSITE-ProRule" id="PRU00708"/>
    </source>
</evidence>
<sequence length="566" mass="63616">MLAKPTTLLLQKHLSRLNSSNTQGNRTTKFLVHCHSQITKHGRNGDLKEAESIFSRMPHKNAISWTAMLTAYYENGHIAKARKMFEKMPQRTTASYNAMITAYTRSNPMMIGEASKLFAEMRERNSISYAAMITGLARAGMVDNAEELYLETPVEWRDPVCSNALISGYLKVGRLEEATRIFEGMGERDVVSWSSMVDGYCKKGKIGHARELFERMPERNVVTWTAMIDGHMKMGCYEVGFGLFLRMRKEGFVKVNPMTLTVMFEACSEFGEYKEGIQMHGFSFVVEARKIFDMMNRKDVVSWNALIAGYVQNDEVEEGKMGKSIELFRMMPKQDDIAWTAVISGFVGNGEYEEAIYWFIEMLRKVVRPNPLTLSSVLSASAGLATLNQGLQIHTLVLKMGMEFDLSVQNSLVSMYTKCGDVADGHQIFTTCTHVGLLEQGWNYFKSMKSLYQIEPGPHHYACIVDLLGRAGFLDDAIDLIRSMPCEPHSGVWGALLGASRIHLRLDVAKLAAQQIFKLEPDNAAPYAVLSFLYSSAGRNRDSEQVRMAQGLKGVKKSAGYSWIIV</sequence>
<dbReference type="InterPro" id="IPR046960">
    <property type="entry name" value="PPR_At4g14850-like_plant"/>
</dbReference>
<dbReference type="PANTHER" id="PTHR47926">
    <property type="entry name" value="PENTATRICOPEPTIDE REPEAT-CONTAINING PROTEIN"/>
    <property type="match status" value="1"/>
</dbReference>
<dbReference type="Gene3D" id="1.25.40.10">
    <property type="entry name" value="Tetratricopeptide repeat domain"/>
    <property type="match status" value="4"/>
</dbReference>
<gene>
    <name evidence="3" type="primary">PCMP-E63_1</name>
    <name evidence="3" type="ORF">CK203_056607</name>
</gene>
<comment type="caution">
    <text evidence="3">The sequence shown here is derived from an EMBL/GenBank/DDBJ whole genome shotgun (WGS) entry which is preliminary data.</text>
</comment>
<dbReference type="InterPro" id="IPR046848">
    <property type="entry name" value="E_motif"/>
</dbReference>
<protein>
    <submittedName>
        <fullName evidence="3">Pentatricopeptide repeat-containing protein, mitochondrial</fullName>
    </submittedName>
</protein>
<reference evidence="3 4" key="1">
    <citation type="journal article" date="2018" name="PLoS Genet.">
        <title>Population sequencing reveals clonal diversity and ancestral inbreeding in the grapevine cultivar Chardonnay.</title>
        <authorList>
            <person name="Roach M.J."/>
            <person name="Johnson D.L."/>
            <person name="Bohlmann J."/>
            <person name="van Vuuren H.J."/>
            <person name="Jones S.J."/>
            <person name="Pretorius I.S."/>
            <person name="Schmidt S.A."/>
            <person name="Borneman A.R."/>
        </authorList>
    </citation>
    <scope>NUCLEOTIDE SEQUENCE [LARGE SCALE GENOMIC DNA]</scope>
    <source>
        <strain evidence="4">cv. Chardonnay</strain>
        <tissue evidence="3">Leaf</tissue>
    </source>
</reference>
<dbReference type="InterPro" id="IPR011990">
    <property type="entry name" value="TPR-like_helical_dom_sf"/>
</dbReference>
<dbReference type="PROSITE" id="PS51375">
    <property type="entry name" value="PPR"/>
    <property type="match status" value="4"/>
</dbReference>
<evidence type="ECO:0000313" key="4">
    <source>
        <dbReference type="Proteomes" id="UP000288805"/>
    </source>
</evidence>
<accession>A0A438GW41</accession>
<dbReference type="GO" id="GO:0099402">
    <property type="term" value="P:plant organ development"/>
    <property type="evidence" value="ECO:0007669"/>
    <property type="project" value="UniProtKB-ARBA"/>
</dbReference>
<dbReference type="EMBL" id="QGNW01000330">
    <property type="protein sequence ID" value="RVW76412.1"/>
    <property type="molecule type" value="Genomic_DNA"/>
</dbReference>
<dbReference type="GO" id="GO:0009451">
    <property type="term" value="P:RNA modification"/>
    <property type="evidence" value="ECO:0007669"/>
    <property type="project" value="InterPro"/>
</dbReference>
<dbReference type="Proteomes" id="UP000288805">
    <property type="component" value="Unassembled WGS sequence"/>
</dbReference>
<keyword evidence="1" id="KW-0677">Repeat</keyword>
<dbReference type="NCBIfam" id="TIGR00756">
    <property type="entry name" value="PPR"/>
    <property type="match status" value="6"/>
</dbReference>
<dbReference type="GO" id="GO:0003723">
    <property type="term" value="F:RNA binding"/>
    <property type="evidence" value="ECO:0007669"/>
    <property type="project" value="InterPro"/>
</dbReference>
<proteinExistence type="predicted"/>
<dbReference type="AlphaFoldDB" id="A0A438GW41"/>
<dbReference type="Pfam" id="PF01535">
    <property type="entry name" value="PPR"/>
    <property type="match status" value="9"/>
</dbReference>
<dbReference type="InterPro" id="IPR002885">
    <property type="entry name" value="PPR_rpt"/>
</dbReference>
<organism evidence="3 4">
    <name type="scientific">Vitis vinifera</name>
    <name type="common">Grape</name>
    <dbReference type="NCBI Taxonomy" id="29760"/>
    <lineage>
        <taxon>Eukaryota</taxon>
        <taxon>Viridiplantae</taxon>
        <taxon>Streptophyta</taxon>
        <taxon>Embryophyta</taxon>
        <taxon>Tracheophyta</taxon>
        <taxon>Spermatophyta</taxon>
        <taxon>Magnoliopsida</taxon>
        <taxon>eudicotyledons</taxon>
        <taxon>Gunneridae</taxon>
        <taxon>Pentapetalae</taxon>
        <taxon>rosids</taxon>
        <taxon>Vitales</taxon>
        <taxon>Vitaceae</taxon>
        <taxon>Viteae</taxon>
        <taxon>Vitis</taxon>
    </lineage>
</organism>
<evidence type="ECO:0000256" key="1">
    <source>
        <dbReference type="ARBA" id="ARBA00022737"/>
    </source>
</evidence>
<name>A0A438GW41_VITVI</name>
<dbReference type="PANTHER" id="PTHR47926:SF425">
    <property type="entry name" value="REPEAT (TPR)-LIKE SUPERFAMILY PROTEIN, PUTATIVE-RELATED"/>
    <property type="match status" value="1"/>
</dbReference>